<comment type="caution">
    <text evidence="1">The sequence shown here is derived from an EMBL/GenBank/DDBJ whole genome shotgun (WGS) entry which is preliminary data.</text>
</comment>
<name>A0A3S5CPQ1_9PLAT</name>
<dbReference type="Proteomes" id="UP000784294">
    <property type="component" value="Unassembled WGS sequence"/>
</dbReference>
<sequence>MGPRRVGHKSDRDHDHANVLTTKVGHQFVTNNRISGQLESLAQHESSLLQLQLPLSSAMDKSNKCQAIMGKGSLDLEGPCFHGKDSSIYPSNSADSFTVMFPDFLAVCDKSQQPSNFGTMPAAFYGSLISPSTTVTPKISSPVATSTDANFSSLLLHKSCDERQVHTCGGNLISKEINYEKHQQNVLQPSSSISPISATSILNAPTNLTKCPLSSISTSSSSTVSILNHAIQNSHYFPEGSRKPPSQPLPSSCVPFDANKDPVGGFYLCSSTNVSIFFTLQHM</sequence>
<reference evidence="1" key="1">
    <citation type="submission" date="2018-11" db="EMBL/GenBank/DDBJ databases">
        <authorList>
            <consortium name="Pathogen Informatics"/>
        </authorList>
    </citation>
    <scope>NUCLEOTIDE SEQUENCE</scope>
</reference>
<organism evidence="1 2">
    <name type="scientific">Protopolystoma xenopodis</name>
    <dbReference type="NCBI Taxonomy" id="117903"/>
    <lineage>
        <taxon>Eukaryota</taxon>
        <taxon>Metazoa</taxon>
        <taxon>Spiralia</taxon>
        <taxon>Lophotrochozoa</taxon>
        <taxon>Platyhelminthes</taxon>
        <taxon>Monogenea</taxon>
        <taxon>Polyopisthocotylea</taxon>
        <taxon>Polystomatidea</taxon>
        <taxon>Polystomatidae</taxon>
        <taxon>Protopolystoma</taxon>
    </lineage>
</organism>
<evidence type="ECO:0000313" key="1">
    <source>
        <dbReference type="EMBL" id="VEL38081.1"/>
    </source>
</evidence>
<evidence type="ECO:0000313" key="2">
    <source>
        <dbReference type="Proteomes" id="UP000784294"/>
    </source>
</evidence>
<protein>
    <submittedName>
        <fullName evidence="1">Uncharacterized protein</fullName>
    </submittedName>
</protein>
<dbReference type="AlphaFoldDB" id="A0A3S5CPQ1"/>
<dbReference type="EMBL" id="CAAALY010256833">
    <property type="protein sequence ID" value="VEL38081.1"/>
    <property type="molecule type" value="Genomic_DNA"/>
</dbReference>
<proteinExistence type="predicted"/>
<gene>
    <name evidence="1" type="ORF">PXEA_LOCUS31521</name>
</gene>
<keyword evidence="2" id="KW-1185">Reference proteome</keyword>
<accession>A0A3S5CPQ1</accession>